<sequence>MKISNLLGCDMYYKTAGVSAKEYRCLTDIFSKEELEKVANIVWY</sequence>
<evidence type="ECO:0000313" key="2">
    <source>
        <dbReference type="Proteomes" id="UP000010420"/>
    </source>
</evidence>
<keyword evidence="2" id="KW-1185">Reference proteome</keyword>
<dbReference type="PATRIC" id="fig|545697.3.peg.785"/>
<proteinExistence type="predicted"/>
<dbReference type="HOGENOM" id="CLU_3214414_0_0_9"/>
<dbReference type="Proteomes" id="UP000010420">
    <property type="component" value="Unassembled WGS sequence"/>
</dbReference>
<dbReference type="EMBL" id="AMEZ01000024">
    <property type="protein sequence ID" value="EKY28447.1"/>
    <property type="molecule type" value="Genomic_DNA"/>
</dbReference>
<evidence type="ECO:0000313" key="1">
    <source>
        <dbReference type="EMBL" id="EKY28447.1"/>
    </source>
</evidence>
<gene>
    <name evidence="1" type="ORF">HMPREF0216_00798</name>
</gene>
<accession>L1QLJ5</accession>
<organism evidence="1 2">
    <name type="scientific">Clostridium celatum DSM 1785</name>
    <dbReference type="NCBI Taxonomy" id="545697"/>
    <lineage>
        <taxon>Bacteria</taxon>
        <taxon>Bacillati</taxon>
        <taxon>Bacillota</taxon>
        <taxon>Clostridia</taxon>
        <taxon>Eubacteriales</taxon>
        <taxon>Clostridiaceae</taxon>
        <taxon>Clostridium</taxon>
    </lineage>
</organism>
<comment type="caution">
    <text evidence="1">The sequence shown here is derived from an EMBL/GenBank/DDBJ whole genome shotgun (WGS) entry which is preliminary data.</text>
</comment>
<name>L1QLJ5_9CLOT</name>
<protein>
    <submittedName>
        <fullName evidence="1">Uncharacterized protein</fullName>
    </submittedName>
</protein>
<dbReference type="STRING" id="545697.HMPREF0216_00798"/>
<reference evidence="1 2" key="1">
    <citation type="submission" date="2012-05" db="EMBL/GenBank/DDBJ databases">
        <authorList>
            <person name="Weinstock G."/>
            <person name="Sodergren E."/>
            <person name="Lobos E.A."/>
            <person name="Fulton L."/>
            <person name="Fulton R."/>
            <person name="Courtney L."/>
            <person name="Fronick C."/>
            <person name="O'Laughlin M."/>
            <person name="Godfrey J."/>
            <person name="Wilson R.M."/>
            <person name="Miner T."/>
            <person name="Farmer C."/>
            <person name="Delehaunty K."/>
            <person name="Cordes M."/>
            <person name="Minx P."/>
            <person name="Tomlinson C."/>
            <person name="Chen J."/>
            <person name="Wollam A."/>
            <person name="Pepin K.H."/>
            <person name="Bhonagiri V."/>
            <person name="Zhang X."/>
            <person name="Suruliraj S."/>
            <person name="Warren W."/>
            <person name="Mitreva M."/>
            <person name="Mardis E.R."/>
            <person name="Wilson R.K."/>
        </authorList>
    </citation>
    <scope>NUCLEOTIDE SEQUENCE [LARGE SCALE GENOMIC DNA]</scope>
    <source>
        <strain evidence="1 2">DSM 1785</strain>
    </source>
</reference>
<dbReference type="AlphaFoldDB" id="L1QLJ5"/>